<protein>
    <submittedName>
        <fullName evidence="1">Uncharacterized protein</fullName>
    </submittedName>
</protein>
<name>A0A8S5QZB5_9CAUD</name>
<reference evidence="1" key="1">
    <citation type="journal article" date="2021" name="Proc. Natl. Acad. Sci. U.S.A.">
        <title>A Catalog of Tens of Thousands of Viruses from Human Metagenomes Reveals Hidden Associations with Chronic Diseases.</title>
        <authorList>
            <person name="Tisza M.J."/>
            <person name="Buck C.B."/>
        </authorList>
    </citation>
    <scope>NUCLEOTIDE SEQUENCE</scope>
    <source>
        <strain evidence="1">Ctg6Y13</strain>
    </source>
</reference>
<dbReference type="EMBL" id="BK015766">
    <property type="protein sequence ID" value="DAE24069.1"/>
    <property type="molecule type" value="Genomic_DNA"/>
</dbReference>
<accession>A0A8S5QZB5</accession>
<sequence length="235" mass="27572">MPAQKKTTLGLNQWIGSEYPKRIDFVEDNKIINDELENRVKYTDLAEENKAGIITYAKIKEIAPKPDLSPYIPFSKGYRNSNNSDWVIRGNNTDFWTPRHHYMYDENGNYMGAYHLNGSGAFYKAPQRNGDAWNRLMDEHDMIIRDNRMNGMDSDRTDLRNHINRLWTARDTDTVLNIRLAGYIQAEVQRNEMRERNGYVVTGGINDDRNYTLDYLQFRALQMYRAGNWVNVPFV</sequence>
<evidence type="ECO:0000313" key="1">
    <source>
        <dbReference type="EMBL" id="DAE24069.1"/>
    </source>
</evidence>
<proteinExistence type="predicted"/>
<organism evidence="1">
    <name type="scientific">Siphoviridae sp. ctg6Y13</name>
    <dbReference type="NCBI Taxonomy" id="2826419"/>
    <lineage>
        <taxon>Viruses</taxon>
        <taxon>Duplodnaviria</taxon>
        <taxon>Heunggongvirae</taxon>
        <taxon>Uroviricota</taxon>
        <taxon>Caudoviricetes</taxon>
    </lineage>
</organism>